<dbReference type="RefSeq" id="WP_125007756.1">
    <property type="nucleotide sequence ID" value="NZ_BEXA01000001.1"/>
</dbReference>
<keyword evidence="1" id="KW-0812">Transmembrane</keyword>
<keyword evidence="3" id="KW-1185">Reference proteome</keyword>
<dbReference type="Proteomes" id="UP000286974">
    <property type="component" value="Unassembled WGS sequence"/>
</dbReference>
<comment type="caution">
    <text evidence="2">The sequence shown here is derived from an EMBL/GenBank/DDBJ whole genome shotgun (WGS) entry which is preliminary data.</text>
</comment>
<feature type="transmembrane region" description="Helical" evidence="1">
    <location>
        <begin position="7"/>
        <end position="24"/>
    </location>
</feature>
<name>A0A401FIT8_9LACO</name>
<evidence type="ECO:0000313" key="3">
    <source>
        <dbReference type="Proteomes" id="UP000286974"/>
    </source>
</evidence>
<reference evidence="2 3" key="1">
    <citation type="submission" date="2017-11" db="EMBL/GenBank/DDBJ databases">
        <title>Draft Genome Sequence of Lactobacillus curieae NBRC 111893 isolated from Koso, a Japanese sugar-Vegetable Fermented Beverage.</title>
        <authorList>
            <person name="Chiou T.Y."/>
            <person name="Oshima K."/>
            <person name="Suda W."/>
            <person name="Hattori M."/>
            <person name="Takahashi T."/>
        </authorList>
    </citation>
    <scope>NUCLEOTIDE SEQUENCE [LARGE SCALE GENOMIC DNA]</scope>
    <source>
        <strain evidence="2 3">NBRC111893</strain>
    </source>
</reference>
<organism evidence="2 3">
    <name type="scientific">Lentilactobacillus kosonis</name>
    <dbReference type="NCBI Taxonomy" id="2810561"/>
    <lineage>
        <taxon>Bacteria</taxon>
        <taxon>Bacillati</taxon>
        <taxon>Bacillota</taxon>
        <taxon>Bacilli</taxon>
        <taxon>Lactobacillales</taxon>
        <taxon>Lactobacillaceae</taxon>
        <taxon>Lentilactobacillus</taxon>
    </lineage>
</organism>
<dbReference type="EMBL" id="BEXA01000001">
    <property type="protein sequence ID" value="GAY72285.1"/>
    <property type="molecule type" value="Genomic_DNA"/>
</dbReference>
<protein>
    <submittedName>
        <fullName evidence="2">Uncharacterized protein</fullName>
    </submittedName>
</protein>
<dbReference type="AlphaFoldDB" id="A0A401FIT8"/>
<evidence type="ECO:0000256" key="1">
    <source>
        <dbReference type="SAM" id="Phobius"/>
    </source>
</evidence>
<evidence type="ECO:0000313" key="2">
    <source>
        <dbReference type="EMBL" id="GAY72285.1"/>
    </source>
</evidence>
<accession>A0A401FIT8</accession>
<keyword evidence="1" id="KW-0472">Membrane</keyword>
<proteinExistence type="predicted"/>
<keyword evidence="1" id="KW-1133">Transmembrane helix</keyword>
<gene>
    <name evidence="2" type="ORF">NBRC111893_431</name>
</gene>
<feature type="transmembrane region" description="Helical" evidence="1">
    <location>
        <begin position="36"/>
        <end position="56"/>
    </location>
</feature>
<sequence>MLESLKNLAYFILYISSIGLLFSLKNQPLTKRQTMWFNITRIMIIVVAIVLLANLIPDAIHSSIDGFRDGTNSIK</sequence>